<dbReference type="Gene3D" id="2.70.98.30">
    <property type="entry name" value="Golgi alpha-mannosidase II, domain 4"/>
    <property type="match status" value="1"/>
</dbReference>
<keyword evidence="9" id="KW-1185">Reference proteome</keyword>
<evidence type="ECO:0000256" key="6">
    <source>
        <dbReference type="ARBA" id="ARBA00023295"/>
    </source>
</evidence>
<reference evidence="8" key="1">
    <citation type="journal article" date="2023" name="PhytoFront">
        <title>Draft Genome Resources of Seven Strains of Tilletia horrida, Causal Agent of Kernel Smut of Rice.</title>
        <authorList>
            <person name="Khanal S."/>
            <person name="Antony Babu S."/>
            <person name="Zhou X.G."/>
        </authorList>
    </citation>
    <scope>NUCLEOTIDE SEQUENCE</scope>
    <source>
        <strain evidence="8">TX3</strain>
    </source>
</reference>
<dbReference type="EMBL" id="JAPDMQ010000450">
    <property type="protein sequence ID" value="KAK0524454.1"/>
    <property type="molecule type" value="Genomic_DNA"/>
</dbReference>
<keyword evidence="4" id="KW-0479">Metal-binding</keyword>
<dbReference type="Gene3D" id="3.20.110.10">
    <property type="entry name" value="Glycoside hydrolase 38, N terminal domain"/>
    <property type="match status" value="1"/>
</dbReference>
<dbReference type="InterPro" id="IPR028995">
    <property type="entry name" value="Glyco_hydro_57/38_cen_sf"/>
</dbReference>
<dbReference type="PANTHER" id="PTHR46017:SF1">
    <property type="entry name" value="ALPHA-MANNOSIDASE 2C1"/>
    <property type="match status" value="1"/>
</dbReference>
<dbReference type="InterPro" id="IPR011682">
    <property type="entry name" value="Glyco_hydro_38_C"/>
</dbReference>
<dbReference type="Gene3D" id="1.20.1270.50">
    <property type="entry name" value="Glycoside hydrolase family 38, central domain"/>
    <property type="match status" value="1"/>
</dbReference>
<evidence type="ECO:0000256" key="5">
    <source>
        <dbReference type="ARBA" id="ARBA00022801"/>
    </source>
</evidence>
<dbReference type="GO" id="GO:0030246">
    <property type="term" value="F:carbohydrate binding"/>
    <property type="evidence" value="ECO:0007669"/>
    <property type="project" value="InterPro"/>
</dbReference>
<dbReference type="InterPro" id="IPR000602">
    <property type="entry name" value="Glyco_hydro_38_N"/>
</dbReference>
<dbReference type="GO" id="GO:0004559">
    <property type="term" value="F:alpha-mannosidase activity"/>
    <property type="evidence" value="ECO:0007669"/>
    <property type="project" value="UniProtKB-EC"/>
</dbReference>
<dbReference type="Gene3D" id="2.60.40.2220">
    <property type="match status" value="1"/>
</dbReference>
<dbReference type="AlphaFoldDB" id="A0AAN6GBJ3"/>
<evidence type="ECO:0000256" key="2">
    <source>
        <dbReference type="ARBA" id="ARBA00009792"/>
    </source>
</evidence>
<accession>A0AAN6GBJ3</accession>
<dbReference type="InterPro" id="IPR037094">
    <property type="entry name" value="Glyco_hydro_38_cen_sf"/>
</dbReference>
<evidence type="ECO:0000256" key="3">
    <source>
        <dbReference type="ARBA" id="ARBA00012752"/>
    </source>
</evidence>
<feature type="domain" description="Glycoside hydrolase family 38 central" evidence="7">
    <location>
        <begin position="560"/>
        <end position="639"/>
    </location>
</feature>
<evidence type="ECO:0000259" key="7">
    <source>
        <dbReference type="SMART" id="SM00872"/>
    </source>
</evidence>
<keyword evidence="6 8" id="KW-0326">Glycosidase</keyword>
<evidence type="ECO:0000256" key="1">
    <source>
        <dbReference type="ARBA" id="ARBA00000365"/>
    </source>
</evidence>
<dbReference type="SUPFAM" id="SSF88713">
    <property type="entry name" value="Glycoside hydrolase/deacetylase"/>
    <property type="match status" value="1"/>
</dbReference>
<dbReference type="GO" id="GO:0009313">
    <property type="term" value="P:oligosaccharide catabolic process"/>
    <property type="evidence" value="ECO:0007669"/>
    <property type="project" value="TreeGrafter"/>
</dbReference>
<dbReference type="GO" id="GO:0006013">
    <property type="term" value="P:mannose metabolic process"/>
    <property type="evidence" value="ECO:0007669"/>
    <property type="project" value="InterPro"/>
</dbReference>
<proteinExistence type="inferred from homology"/>
<dbReference type="SUPFAM" id="SSF74650">
    <property type="entry name" value="Galactose mutarotase-like"/>
    <property type="match status" value="1"/>
</dbReference>
<evidence type="ECO:0000313" key="8">
    <source>
        <dbReference type="EMBL" id="KAK0524454.1"/>
    </source>
</evidence>
<dbReference type="PANTHER" id="PTHR46017">
    <property type="entry name" value="ALPHA-MANNOSIDASE 2C1"/>
    <property type="match status" value="1"/>
</dbReference>
<dbReference type="Pfam" id="PF07748">
    <property type="entry name" value="Glyco_hydro_38C"/>
    <property type="match status" value="1"/>
</dbReference>
<dbReference type="Pfam" id="PF01074">
    <property type="entry name" value="Glyco_hydro_38N"/>
    <property type="match status" value="1"/>
</dbReference>
<comment type="caution">
    <text evidence="8">The sequence shown here is derived from an EMBL/GenBank/DDBJ whole genome shotgun (WGS) entry which is preliminary data.</text>
</comment>
<dbReference type="FunFam" id="3.20.110.10:FF:000002">
    <property type="entry name" value="alpha-mannosidase 2C1 isoform X1"/>
    <property type="match status" value="1"/>
</dbReference>
<dbReference type="SUPFAM" id="SSF88688">
    <property type="entry name" value="Families 57/38 glycoside transferase middle domain"/>
    <property type="match status" value="1"/>
</dbReference>
<dbReference type="InterPro" id="IPR041147">
    <property type="entry name" value="GH38_C"/>
</dbReference>
<dbReference type="Pfam" id="PF09261">
    <property type="entry name" value="Alpha-mann_mid"/>
    <property type="match status" value="1"/>
</dbReference>
<protein>
    <recommendedName>
        <fullName evidence="3">alpha-mannosidase</fullName>
        <ecNumber evidence="3">3.2.1.24</ecNumber>
    </recommendedName>
</protein>
<dbReference type="FunFam" id="2.70.98.30:FF:000010">
    <property type="entry name" value="Cytosolic alpha-mannosidase"/>
    <property type="match status" value="1"/>
</dbReference>
<dbReference type="GO" id="GO:0046872">
    <property type="term" value="F:metal ion binding"/>
    <property type="evidence" value="ECO:0007669"/>
    <property type="project" value="UniProtKB-KW"/>
</dbReference>
<dbReference type="InterPro" id="IPR011330">
    <property type="entry name" value="Glyco_hydro/deAcase_b/a-brl"/>
</dbReference>
<dbReference type="Pfam" id="PF22907">
    <property type="entry name" value="Ams1-like_1st"/>
    <property type="match status" value="1"/>
</dbReference>
<name>A0AAN6GBJ3_9BASI</name>
<comment type="catalytic activity">
    <reaction evidence="1">
        <text>Hydrolysis of terminal, non-reducing alpha-D-mannose residues in alpha-D-mannosides.</text>
        <dbReference type="EC" id="3.2.1.24"/>
    </reaction>
</comment>
<dbReference type="InterPro" id="IPR027291">
    <property type="entry name" value="Glyco_hydro_38_N_sf"/>
</dbReference>
<dbReference type="SMART" id="SM00872">
    <property type="entry name" value="Alpha-mann_mid"/>
    <property type="match status" value="1"/>
</dbReference>
<dbReference type="InterPro" id="IPR054723">
    <property type="entry name" value="Ams1-like_N"/>
</dbReference>
<dbReference type="InterPro" id="IPR015341">
    <property type="entry name" value="Glyco_hydro_38_cen"/>
</dbReference>
<dbReference type="InterPro" id="IPR011013">
    <property type="entry name" value="Gal_mutarotase_sf_dom"/>
</dbReference>
<dbReference type="FunFam" id="1.20.1270.50:FF:000004">
    <property type="entry name" value="alpha-mannosidase 2C1 isoform X1"/>
    <property type="match status" value="1"/>
</dbReference>
<keyword evidence="5 8" id="KW-0378">Hydrolase</keyword>
<comment type="similarity">
    <text evidence="2">Belongs to the glycosyl hydrolase 38 family.</text>
</comment>
<organism evidence="8 9">
    <name type="scientific">Tilletia horrida</name>
    <dbReference type="NCBI Taxonomy" id="155126"/>
    <lineage>
        <taxon>Eukaryota</taxon>
        <taxon>Fungi</taxon>
        <taxon>Dikarya</taxon>
        <taxon>Basidiomycota</taxon>
        <taxon>Ustilaginomycotina</taxon>
        <taxon>Exobasidiomycetes</taxon>
        <taxon>Tilletiales</taxon>
        <taxon>Tilletiaceae</taxon>
        <taxon>Tilletia</taxon>
    </lineage>
</organism>
<dbReference type="Proteomes" id="UP001176521">
    <property type="component" value="Unassembled WGS sequence"/>
</dbReference>
<gene>
    <name evidence="8" type="primary">AMS1</name>
    <name evidence="8" type="ORF">OC842_005829</name>
</gene>
<evidence type="ECO:0000313" key="9">
    <source>
        <dbReference type="Proteomes" id="UP001176521"/>
    </source>
</evidence>
<evidence type="ECO:0000256" key="4">
    <source>
        <dbReference type="ARBA" id="ARBA00022723"/>
    </source>
</evidence>
<sequence length="1164" mass="131257">MASKPAYPLLSSETARPVRGPAIRSLQERRLKEFIGGQFADYNLASVLFKHRTDVTPAVKLARWDPPAGTKPNFKEATAKDKEYVELKKGDKFGPSWTNHWVKFTFEVPKEWRDEEDVQIEFDPSCEALIYTEDGIALQGITGGHGEDRRVDYPLTKQWRKGRNTFYIEVSCNGMFGQSVNFDHDPDPDRYFKLASADLVVKDPVAWGLMWDFETLQQLVEQMPKDSIVGNKALWAANEIQDVWRKNDPKTWVQGRKIAEEVLGAGWAEQGAKVWEDVKGERSDNALFAIGHTHIDTAWLWPFTATQQKVARSWSTQLSLMERFEEHRFTASTAQQYFWLEQLYPELFKRVQASVKDGKFFPIGGTWVECDANMPSGEGFVRQFLYGQRFFETRFGKRCNIFWLPDTFGYNAQIPQIARNAGADYFFTQKLSWNNIDKFPHNSFMWTGLDGTQILATMTAVDNYNSQVGIDDIRKGVWNNKNLNVQPSTLLLFGFGDGGGGPTDWMLQRLRRIRALWNNGYKEVPKVTIGQDAPTFYDNVRKNTHNGMRLPTWNGEIYLEFHRGVYTSHGSIKKGNRTLEILMHNVEWLTTLASIKNDDYKVPKEEIDEMWQNLLLCHFHDCLPGSSIRMVYDDIEKIYANLRKKGSKLMHDATHALRAVEKSQWDQAEDDEALVWGFNTLAIPRRELVSIPAKQAKALPRTATVQMGPTAESGDSERQAWVVVEDATGRGSVSVVENAAAIMRNSQAVFVNEVSHNNFELNNGVLSVKVSNGRISSIYDIEADRELIEKGQGAGLTIAEDYPPTYDAWEVELYHLNTTENIKFDRVRISEAGPWRATLTLEANFSQSKVRLDVSLDALPAAVSSIKGAKNTRSLLRFDATIDWHEKHRFLKFEVPSTLRSDTASYETQFGITKRPTTRNTTWEAAKFEVCGHRFSDLSETRYGLAILSDSKYGFSTEGGTMRLSLLKAATYPDSKQDMERHTFSFGLLPHLGTLADSAVVHVARIFNNPVEASQVSAIDGQDELGLLASPATAAAPIQLADAEESTVVLDTLKRGEQDFDYYGKKGTSGKTVVVRLYESSGAFAKTALRVALPVKKIALTNLLEDELQSWSPSDAKLKKKQRAAAADAEEGEALDVKVNADGTATVQLDFRAFEIKTLKFHLA</sequence>
<dbReference type="GO" id="GO:0000329">
    <property type="term" value="C:fungal-type vacuole membrane"/>
    <property type="evidence" value="ECO:0007669"/>
    <property type="project" value="TreeGrafter"/>
</dbReference>
<dbReference type="EC" id="3.2.1.24" evidence="3"/>
<dbReference type="Pfam" id="PF17677">
    <property type="entry name" value="Glyco_hydro38C2"/>
    <property type="match status" value="1"/>
</dbReference>